<organism evidence="2 3">
    <name type="scientific">Verticiella sediminum</name>
    <dbReference type="NCBI Taxonomy" id="1247510"/>
    <lineage>
        <taxon>Bacteria</taxon>
        <taxon>Pseudomonadati</taxon>
        <taxon>Pseudomonadota</taxon>
        <taxon>Betaproteobacteria</taxon>
        <taxon>Burkholderiales</taxon>
        <taxon>Alcaligenaceae</taxon>
        <taxon>Verticiella</taxon>
    </lineage>
</organism>
<evidence type="ECO:0000313" key="2">
    <source>
        <dbReference type="EMBL" id="TSH88523.1"/>
    </source>
</evidence>
<dbReference type="AlphaFoldDB" id="A0A556A6K6"/>
<dbReference type="EMBL" id="VLTJ01000044">
    <property type="protein sequence ID" value="TSH88523.1"/>
    <property type="molecule type" value="Genomic_DNA"/>
</dbReference>
<dbReference type="Pfam" id="PF07287">
    <property type="entry name" value="AtuA"/>
    <property type="match status" value="1"/>
</dbReference>
<proteinExistence type="predicted"/>
<dbReference type="PANTHER" id="PTHR47472:SF1">
    <property type="entry name" value="DUF1446-DOMAIN-CONTAINING PROTEIN"/>
    <property type="match status" value="1"/>
</dbReference>
<accession>A0A556A6K6</accession>
<sequence>MSAAASIRPLRIGAGASFADDRIAPAVELAERGALDYLAFECLAERTVARENQSRLRNPRLGYTPRLMDRMSRVLPVALKNQVRVVTNMGAANPIAAVELIHEFAQGEGVGPLHSAAVLGDDVAELLRGQPGLPIMETGEPLEELLPRMVSANAYLGADVIVRALATGAQLVVTGRVADPSLYLAAAMHHYGWSYDDWPRMAAGTVAGHLLECCAQVSGGCFAAPGRKEVPDLARLGFPYIDMLPDGDFTVSKLEGTGGRVDLATCKEQLIYELHDPAAYITPDCVLDITELGMQQVGPDRVRIGGAKALPRTDTYKVTVGYTDGFIGEGQISYAGIDAVARAELAASVVQQRLADAGHRYSEVRVDLIGIDSLHAGRVCGQDPYEVRLRIAARTTDRKAAEAVGFETRALHVNGPAGGAGGSDPSVKEVLAVQSVLIPRGQVDPRVTIREFRT</sequence>
<dbReference type="RefSeq" id="WP_143951394.1">
    <property type="nucleotide sequence ID" value="NZ_BAABMB010000002.1"/>
</dbReference>
<comment type="caution">
    <text evidence="2">The sequence shown here is derived from an EMBL/GenBank/DDBJ whole genome shotgun (WGS) entry which is preliminary data.</text>
</comment>
<evidence type="ECO:0000259" key="1">
    <source>
        <dbReference type="Pfam" id="PF07287"/>
    </source>
</evidence>
<reference evidence="2 3" key="1">
    <citation type="submission" date="2019-07" db="EMBL/GenBank/DDBJ databases">
        <title>Qingshengfaniella alkalisoli gen. nov., sp. nov., isolated from saline soil.</title>
        <authorList>
            <person name="Xu L."/>
            <person name="Huang X.-X."/>
            <person name="Sun J.-Q."/>
        </authorList>
    </citation>
    <scope>NUCLEOTIDE SEQUENCE [LARGE SCALE GENOMIC DNA]</scope>
    <source>
        <strain evidence="2 3">DSM 27279</strain>
    </source>
</reference>
<dbReference type="OrthoDB" id="9763456at2"/>
<keyword evidence="3" id="KW-1185">Reference proteome</keyword>
<dbReference type="PANTHER" id="PTHR47472">
    <property type="entry name" value="PROPIONYL-COA CARBOXYLASE"/>
    <property type="match status" value="1"/>
</dbReference>
<feature type="domain" description="Acyclic terpene utilisation N-terminal" evidence="1">
    <location>
        <begin position="10"/>
        <end position="448"/>
    </location>
</feature>
<evidence type="ECO:0000313" key="3">
    <source>
        <dbReference type="Proteomes" id="UP000318405"/>
    </source>
</evidence>
<name>A0A556A6K6_9BURK</name>
<gene>
    <name evidence="2" type="ORF">FOZ76_26995</name>
</gene>
<dbReference type="InterPro" id="IPR010839">
    <property type="entry name" value="AtuA_N"/>
</dbReference>
<dbReference type="Proteomes" id="UP000318405">
    <property type="component" value="Unassembled WGS sequence"/>
</dbReference>
<protein>
    <submittedName>
        <fullName evidence="2">DUF1446 domain-containing protein</fullName>
    </submittedName>
</protein>